<keyword evidence="1" id="KW-1133">Transmembrane helix</keyword>
<accession>A0A1E1KES5</accession>
<dbReference type="EMBL" id="FJUX01000027">
    <property type="protein sequence ID" value="CZS96556.1"/>
    <property type="molecule type" value="Genomic_DNA"/>
</dbReference>
<keyword evidence="1" id="KW-0812">Transmembrane</keyword>
<feature type="transmembrane region" description="Helical" evidence="1">
    <location>
        <begin position="41"/>
        <end position="59"/>
    </location>
</feature>
<dbReference type="Proteomes" id="UP000178912">
    <property type="component" value="Unassembled WGS sequence"/>
</dbReference>
<proteinExistence type="predicted"/>
<evidence type="ECO:0000313" key="3">
    <source>
        <dbReference type="Proteomes" id="UP000178912"/>
    </source>
</evidence>
<dbReference type="AlphaFoldDB" id="A0A1E1KES5"/>
<protein>
    <submittedName>
        <fullName evidence="2">Uncharacterized protein</fullName>
    </submittedName>
</protein>
<name>A0A1E1KES5_9HELO</name>
<gene>
    <name evidence="2" type="ORF">RAG0_05832</name>
</gene>
<sequence>MLVDLRQAVKQILKHLTIDAPEPEIGVDYLLLIQLAIETKILEIFYVIVFCLACMLNGIGADRHAMDDSAQSSTQV</sequence>
<keyword evidence="3" id="KW-1185">Reference proteome</keyword>
<evidence type="ECO:0000313" key="2">
    <source>
        <dbReference type="EMBL" id="CZS96556.1"/>
    </source>
</evidence>
<evidence type="ECO:0000256" key="1">
    <source>
        <dbReference type="SAM" id="Phobius"/>
    </source>
</evidence>
<keyword evidence="1" id="KW-0472">Membrane</keyword>
<organism evidence="2 3">
    <name type="scientific">Rhynchosporium agropyri</name>
    <dbReference type="NCBI Taxonomy" id="914238"/>
    <lineage>
        <taxon>Eukaryota</taxon>
        <taxon>Fungi</taxon>
        <taxon>Dikarya</taxon>
        <taxon>Ascomycota</taxon>
        <taxon>Pezizomycotina</taxon>
        <taxon>Leotiomycetes</taxon>
        <taxon>Helotiales</taxon>
        <taxon>Ploettnerulaceae</taxon>
        <taxon>Rhynchosporium</taxon>
    </lineage>
</organism>
<reference evidence="3" key="1">
    <citation type="submission" date="2016-03" db="EMBL/GenBank/DDBJ databases">
        <authorList>
            <person name="Guldener U."/>
        </authorList>
    </citation>
    <scope>NUCLEOTIDE SEQUENCE [LARGE SCALE GENOMIC DNA]</scope>
    <source>
        <strain evidence="3">04CH-RAC-A.6.1</strain>
    </source>
</reference>